<dbReference type="Proteomes" id="UP000823674">
    <property type="component" value="Chromosome A05"/>
</dbReference>
<comment type="caution">
    <text evidence="2">The sequence shown here is derived from an EMBL/GenBank/DDBJ whole genome shotgun (WGS) entry which is preliminary data.</text>
</comment>
<feature type="compositionally biased region" description="Basic residues" evidence="1">
    <location>
        <begin position="106"/>
        <end position="116"/>
    </location>
</feature>
<keyword evidence="3" id="KW-1185">Reference proteome</keyword>
<feature type="non-terminal residue" evidence="2">
    <location>
        <position position="125"/>
    </location>
</feature>
<name>A0ABQ7MI85_BRACM</name>
<sequence length="125" mass="14284">MSCFHSFLFSMLSFPTNNIHTSLGEVISKRTTSLCWTGASHPATFESLETMDSEEERNRPGNSYAGLSNLKMRALNDSMSNLLNTGLEAIHQRLDELQGRPTQSRTRTRRDHPRRNSRSDLEIRE</sequence>
<evidence type="ECO:0000256" key="1">
    <source>
        <dbReference type="SAM" id="MobiDB-lite"/>
    </source>
</evidence>
<organism evidence="2 3">
    <name type="scientific">Brassica rapa subsp. trilocularis</name>
    <dbReference type="NCBI Taxonomy" id="1813537"/>
    <lineage>
        <taxon>Eukaryota</taxon>
        <taxon>Viridiplantae</taxon>
        <taxon>Streptophyta</taxon>
        <taxon>Embryophyta</taxon>
        <taxon>Tracheophyta</taxon>
        <taxon>Spermatophyta</taxon>
        <taxon>Magnoliopsida</taxon>
        <taxon>eudicotyledons</taxon>
        <taxon>Gunneridae</taxon>
        <taxon>Pentapetalae</taxon>
        <taxon>rosids</taxon>
        <taxon>malvids</taxon>
        <taxon>Brassicales</taxon>
        <taxon>Brassicaceae</taxon>
        <taxon>Brassiceae</taxon>
        <taxon>Brassica</taxon>
    </lineage>
</organism>
<evidence type="ECO:0000313" key="3">
    <source>
        <dbReference type="Proteomes" id="UP000823674"/>
    </source>
</evidence>
<evidence type="ECO:0000313" key="2">
    <source>
        <dbReference type="EMBL" id="KAG5397630.1"/>
    </source>
</evidence>
<accession>A0ABQ7MI85</accession>
<proteinExistence type="predicted"/>
<feature type="region of interest" description="Disordered" evidence="1">
    <location>
        <begin position="94"/>
        <end position="125"/>
    </location>
</feature>
<dbReference type="EMBL" id="JADBGQ010000005">
    <property type="protein sequence ID" value="KAG5397630.1"/>
    <property type="molecule type" value="Genomic_DNA"/>
</dbReference>
<gene>
    <name evidence="2" type="primary">A05g505860.1_BraROA</name>
    <name evidence="2" type="ORF">IGI04_019444</name>
</gene>
<reference evidence="2 3" key="1">
    <citation type="submission" date="2021-03" db="EMBL/GenBank/DDBJ databases">
        <authorList>
            <person name="King G.J."/>
            <person name="Bancroft I."/>
            <person name="Baten A."/>
            <person name="Bloomfield J."/>
            <person name="Borpatragohain P."/>
            <person name="He Z."/>
            <person name="Irish N."/>
            <person name="Irwin J."/>
            <person name="Liu K."/>
            <person name="Mauleon R.P."/>
            <person name="Moore J."/>
            <person name="Morris R."/>
            <person name="Ostergaard L."/>
            <person name="Wang B."/>
            <person name="Wells R."/>
        </authorList>
    </citation>
    <scope>NUCLEOTIDE SEQUENCE [LARGE SCALE GENOMIC DNA]</scope>
    <source>
        <strain evidence="2">R-o-18</strain>
        <tissue evidence="2">Leaf</tissue>
    </source>
</reference>
<protein>
    <submittedName>
        <fullName evidence="2">Uncharacterized protein</fullName>
    </submittedName>
</protein>